<protein>
    <submittedName>
        <fullName evidence="1">Uncharacterized protein</fullName>
    </submittedName>
</protein>
<sequence length="107" mass="12063">MDNSMNAESIKGKFKVIESFAIRTKKEFYLIGNLTEGQIRKKWFVYVVLSGSLSLTLRVSNIEEVEISGENEKYKFLTVSGDNETLNILLGLKIGNENLNITIEGND</sequence>
<dbReference type="EMBL" id="JBHTLJ010000001">
    <property type="protein sequence ID" value="MFD1161529.1"/>
    <property type="molecule type" value="Genomic_DNA"/>
</dbReference>
<evidence type="ECO:0000313" key="2">
    <source>
        <dbReference type="Proteomes" id="UP001597163"/>
    </source>
</evidence>
<dbReference type="RefSeq" id="WP_311936597.1">
    <property type="nucleotide sequence ID" value="NZ_JAVSCK010000001.1"/>
</dbReference>
<keyword evidence="2" id="KW-1185">Reference proteome</keyword>
<comment type="caution">
    <text evidence="1">The sequence shown here is derived from an EMBL/GenBank/DDBJ whole genome shotgun (WGS) entry which is preliminary data.</text>
</comment>
<evidence type="ECO:0000313" key="1">
    <source>
        <dbReference type="EMBL" id="MFD1161529.1"/>
    </source>
</evidence>
<reference evidence="2" key="1">
    <citation type="journal article" date="2019" name="Int. J. Syst. Evol. Microbiol.">
        <title>The Global Catalogue of Microorganisms (GCM) 10K type strain sequencing project: providing services to taxonomists for standard genome sequencing and annotation.</title>
        <authorList>
            <consortium name="The Broad Institute Genomics Platform"/>
            <consortium name="The Broad Institute Genome Sequencing Center for Infectious Disease"/>
            <person name="Wu L."/>
            <person name="Ma J."/>
        </authorList>
    </citation>
    <scope>NUCLEOTIDE SEQUENCE [LARGE SCALE GENOMIC DNA]</scope>
    <source>
        <strain evidence="2">CCUG 63246</strain>
    </source>
</reference>
<proteinExistence type="predicted"/>
<dbReference type="Proteomes" id="UP001597163">
    <property type="component" value="Unassembled WGS sequence"/>
</dbReference>
<organism evidence="1 2">
    <name type="scientific">Hwangdonia seohaensis</name>
    <dbReference type="NCBI Taxonomy" id="1240727"/>
    <lineage>
        <taxon>Bacteria</taxon>
        <taxon>Pseudomonadati</taxon>
        <taxon>Bacteroidota</taxon>
        <taxon>Flavobacteriia</taxon>
        <taxon>Flavobacteriales</taxon>
        <taxon>Flavobacteriaceae</taxon>
        <taxon>Hwangdonia</taxon>
    </lineage>
</organism>
<name>A0ABW3R8V6_9FLAO</name>
<accession>A0ABW3R8V6</accession>
<gene>
    <name evidence="1" type="ORF">ACFQ2E_03815</name>
</gene>